<feature type="non-terminal residue" evidence="1">
    <location>
        <position position="1"/>
    </location>
</feature>
<organism evidence="1 2">
    <name type="scientific">Gigaspora margarita</name>
    <dbReference type="NCBI Taxonomy" id="4874"/>
    <lineage>
        <taxon>Eukaryota</taxon>
        <taxon>Fungi</taxon>
        <taxon>Fungi incertae sedis</taxon>
        <taxon>Mucoromycota</taxon>
        <taxon>Glomeromycotina</taxon>
        <taxon>Glomeromycetes</taxon>
        <taxon>Diversisporales</taxon>
        <taxon>Gigasporaceae</taxon>
        <taxon>Gigaspora</taxon>
    </lineage>
</organism>
<reference evidence="1 2" key="1">
    <citation type="submission" date="2021-06" db="EMBL/GenBank/DDBJ databases">
        <authorList>
            <person name="Kallberg Y."/>
            <person name="Tangrot J."/>
            <person name="Rosling A."/>
        </authorList>
    </citation>
    <scope>NUCLEOTIDE SEQUENCE [LARGE SCALE GENOMIC DNA]</scope>
    <source>
        <strain evidence="1 2">120-4 pot B 10/14</strain>
    </source>
</reference>
<proteinExistence type="predicted"/>
<evidence type="ECO:0000313" key="2">
    <source>
        <dbReference type="Proteomes" id="UP000789901"/>
    </source>
</evidence>
<evidence type="ECO:0000313" key="1">
    <source>
        <dbReference type="EMBL" id="CAG8854345.1"/>
    </source>
</evidence>
<gene>
    <name evidence="1" type="ORF">GMARGA_LOCUS43166</name>
</gene>
<protein>
    <submittedName>
        <fullName evidence="1">36949_t:CDS:1</fullName>
    </submittedName>
</protein>
<name>A0ABN7XH50_GIGMA</name>
<accession>A0ABN7XH50</accession>
<keyword evidence="2" id="KW-1185">Reference proteome</keyword>
<comment type="caution">
    <text evidence="1">The sequence shown here is derived from an EMBL/GenBank/DDBJ whole genome shotgun (WGS) entry which is preliminary data.</text>
</comment>
<dbReference type="Proteomes" id="UP000789901">
    <property type="component" value="Unassembled WGS sequence"/>
</dbReference>
<sequence length="44" mass="4918">NEEVSIKQESSMRTMIAVKKTIQPYIHNVIATPGTAVVLDFLFP</sequence>
<dbReference type="EMBL" id="CAJVQB010136567">
    <property type="protein sequence ID" value="CAG8854345.1"/>
    <property type="molecule type" value="Genomic_DNA"/>
</dbReference>
<feature type="non-terminal residue" evidence="1">
    <location>
        <position position="44"/>
    </location>
</feature>